<dbReference type="InterPro" id="IPR012675">
    <property type="entry name" value="Beta-grasp_dom_sf"/>
</dbReference>
<dbReference type="SUPFAM" id="SSF54292">
    <property type="entry name" value="2Fe-2S ferredoxin-like"/>
    <property type="match status" value="1"/>
</dbReference>
<reference evidence="2 3" key="1">
    <citation type="submission" date="2019-07" db="EMBL/GenBank/DDBJ databases">
        <title>Genomic Encyclopedia of Type Strains, Phase I: the one thousand microbial genomes (KMG-I) project.</title>
        <authorList>
            <person name="Kyrpides N."/>
        </authorList>
    </citation>
    <scope>NUCLEOTIDE SEQUENCE [LARGE SCALE GENOMIC DNA]</scope>
    <source>
        <strain evidence="2 3">DSM 375</strain>
    </source>
</reference>
<dbReference type="OrthoDB" id="9801223at2"/>
<proteinExistence type="predicted"/>
<dbReference type="AlphaFoldDB" id="A0A562J2A2"/>
<dbReference type="EMBL" id="VLKG01000001">
    <property type="protein sequence ID" value="TWH77232.1"/>
    <property type="molecule type" value="Genomic_DNA"/>
</dbReference>
<protein>
    <submittedName>
        <fullName evidence="2">Ferredoxin</fullName>
    </submittedName>
</protein>
<dbReference type="GO" id="GO:0051537">
    <property type="term" value="F:2 iron, 2 sulfur cluster binding"/>
    <property type="evidence" value="ECO:0007669"/>
    <property type="project" value="InterPro"/>
</dbReference>
<dbReference type="PROSITE" id="PS00197">
    <property type="entry name" value="2FE2S_FER_1"/>
    <property type="match status" value="1"/>
</dbReference>
<evidence type="ECO:0000259" key="1">
    <source>
        <dbReference type="PROSITE" id="PS51085"/>
    </source>
</evidence>
<dbReference type="InterPro" id="IPR006058">
    <property type="entry name" value="2Fe2S_fd_BS"/>
</dbReference>
<keyword evidence="3" id="KW-1185">Reference proteome</keyword>
<accession>A0A562J2A2</accession>
<name>A0A562J2A2_9GAMM</name>
<organism evidence="2 3">
    <name type="scientific">Azomonas agilis</name>
    <dbReference type="NCBI Taxonomy" id="116849"/>
    <lineage>
        <taxon>Bacteria</taxon>
        <taxon>Pseudomonadati</taxon>
        <taxon>Pseudomonadota</taxon>
        <taxon>Gammaproteobacteria</taxon>
        <taxon>Pseudomonadales</taxon>
        <taxon>Pseudomonadaceae</taxon>
        <taxon>Azomonas</taxon>
    </lineage>
</organism>
<gene>
    <name evidence="2" type="ORF">LX59_00137</name>
</gene>
<dbReference type="PROSITE" id="PS51085">
    <property type="entry name" value="2FE2S_FER_2"/>
    <property type="match status" value="1"/>
</dbReference>
<comment type="caution">
    <text evidence="2">The sequence shown here is derived from an EMBL/GenBank/DDBJ whole genome shotgun (WGS) entry which is preliminary data.</text>
</comment>
<dbReference type="Proteomes" id="UP000319627">
    <property type="component" value="Unassembled WGS sequence"/>
</dbReference>
<dbReference type="Gene3D" id="3.10.20.30">
    <property type="match status" value="1"/>
</dbReference>
<dbReference type="CDD" id="cd00207">
    <property type="entry name" value="fer2"/>
    <property type="match status" value="1"/>
</dbReference>
<dbReference type="RefSeq" id="WP_144569917.1">
    <property type="nucleotide sequence ID" value="NZ_VLKG01000001.1"/>
</dbReference>
<dbReference type="InterPro" id="IPR036010">
    <property type="entry name" value="2Fe-2S_ferredoxin-like_sf"/>
</dbReference>
<sequence length="95" mass="10238">MAKAELTFKDIGKTVSAPTGTRVIEHSEKAGSGIVYGCREGDCGTCIMDVVEGWENLSQTSIVEDRVLREQHAGRHQRLACQAQILGGKIVVKPA</sequence>
<evidence type="ECO:0000313" key="3">
    <source>
        <dbReference type="Proteomes" id="UP000319627"/>
    </source>
</evidence>
<feature type="domain" description="2Fe-2S ferredoxin-type" evidence="1">
    <location>
        <begin position="2"/>
        <end position="95"/>
    </location>
</feature>
<dbReference type="InterPro" id="IPR001041">
    <property type="entry name" value="2Fe-2S_ferredoxin-type"/>
</dbReference>
<dbReference type="Pfam" id="PF00111">
    <property type="entry name" value="Fer2"/>
    <property type="match status" value="1"/>
</dbReference>
<evidence type="ECO:0000313" key="2">
    <source>
        <dbReference type="EMBL" id="TWH77232.1"/>
    </source>
</evidence>